<dbReference type="InterPro" id="IPR010998">
    <property type="entry name" value="Integrase_recombinase_N"/>
</dbReference>
<name>A0A0T9QCZ5_9GAMM</name>
<dbReference type="GO" id="GO:0006310">
    <property type="term" value="P:DNA recombination"/>
    <property type="evidence" value="ECO:0007669"/>
    <property type="project" value="UniProtKB-KW"/>
</dbReference>
<dbReference type="InterPro" id="IPR013762">
    <property type="entry name" value="Integrase-like_cat_sf"/>
</dbReference>
<evidence type="ECO:0000259" key="5">
    <source>
        <dbReference type="PROSITE" id="PS51898"/>
    </source>
</evidence>
<evidence type="ECO:0000256" key="3">
    <source>
        <dbReference type="ARBA" id="ARBA00023125"/>
    </source>
</evidence>
<evidence type="ECO:0000313" key="7">
    <source>
        <dbReference type="EMBL" id="CRY68767.1"/>
    </source>
</evidence>
<accession>A0A0T9QCZ5</accession>
<dbReference type="STRING" id="1288385.ERS137968_03895"/>
<protein>
    <submittedName>
        <fullName evidence="6">Integrase family protein</fullName>
    </submittedName>
</protein>
<sequence length="407" mass="46673">MAGGTNKLSDSTLRKIVGRESPSDNFYADGDGLSIKVTKSGVMTWFFAYRLGGREVKPQRLKLGNYPDMSLKLAREKREQCRSWLADSKDPKYQLNLTAAETLKPVTVEDALKYWIKEYATGHRANVERHKAQLEKHIYPYIGALPLSRCETHHWLECFDRMKKDTPVAAGYVFQMCKQALKFCRVRRYAISNALDDLTIPDVGSKQDKGDRDHTDDEIGQIWRASQQLKFKPYYAAMFRLLVAFGCRTQEARLSTWSEWDLKKWVWTVPKEHSKGGTKIVRPVPDAIRPFIEDLYRQHKDSGLLLGEIKQSSAVSAWGRLVWKRLGHAEPWSLHDIRRTFATKLNDLGVAPHVVEQLLGHTMPGVMAVYNLSQYMPEKLVALNMWCERLGLLAGEHDNVILLQVKK</sequence>
<dbReference type="Gene3D" id="1.10.150.130">
    <property type="match status" value="1"/>
</dbReference>
<dbReference type="Pfam" id="PF13356">
    <property type="entry name" value="Arm-DNA-bind_3"/>
    <property type="match status" value="1"/>
</dbReference>
<keyword evidence="8" id="KW-1185">Reference proteome</keyword>
<dbReference type="CDD" id="cd00801">
    <property type="entry name" value="INT_P4_C"/>
    <property type="match status" value="1"/>
</dbReference>
<keyword evidence="4" id="KW-0233">DNA recombination</keyword>
<dbReference type="Proteomes" id="UP000044625">
    <property type="component" value="Unassembled WGS sequence"/>
</dbReference>
<dbReference type="AlphaFoldDB" id="A0A0T9QCZ5"/>
<dbReference type="EMBL" id="CWJL01000025">
    <property type="protein sequence ID" value="CRY68767.1"/>
    <property type="molecule type" value="Genomic_DNA"/>
</dbReference>
<dbReference type="PANTHER" id="PTHR30629:SF2">
    <property type="entry name" value="PROPHAGE INTEGRASE INTS-RELATED"/>
    <property type="match status" value="1"/>
</dbReference>
<evidence type="ECO:0000256" key="2">
    <source>
        <dbReference type="ARBA" id="ARBA00022908"/>
    </source>
</evidence>
<gene>
    <name evidence="6" type="primary">intA_2</name>
    <name evidence="7" type="synonym">intA_4</name>
    <name evidence="6" type="ORF">ERS008529_02894</name>
    <name evidence="7" type="ORF">ERS137968_03895</name>
</gene>
<keyword evidence="3" id="KW-0238">DNA-binding</keyword>
<dbReference type="PROSITE" id="PS51898">
    <property type="entry name" value="TYR_RECOMBINASE"/>
    <property type="match status" value="1"/>
</dbReference>
<evidence type="ECO:0000313" key="9">
    <source>
        <dbReference type="Proteomes" id="UP000045840"/>
    </source>
</evidence>
<evidence type="ECO:0000256" key="4">
    <source>
        <dbReference type="ARBA" id="ARBA00023172"/>
    </source>
</evidence>
<evidence type="ECO:0000313" key="8">
    <source>
        <dbReference type="Proteomes" id="UP000044625"/>
    </source>
</evidence>
<proteinExistence type="inferred from homology"/>
<feature type="domain" description="Tyr recombinase" evidence="5">
    <location>
        <begin position="209"/>
        <end position="385"/>
    </location>
</feature>
<dbReference type="GO" id="GO:0003677">
    <property type="term" value="F:DNA binding"/>
    <property type="evidence" value="ECO:0007669"/>
    <property type="project" value="UniProtKB-KW"/>
</dbReference>
<reference evidence="6" key="3">
    <citation type="submission" date="2015-03" db="EMBL/GenBank/DDBJ databases">
        <authorList>
            <person name="Murphy D."/>
        </authorList>
    </citation>
    <scope>NUCLEOTIDE SEQUENCE [LARGE SCALE GENOMIC DNA]</scope>
    <source>
        <strain evidence="6">A125KOH2</strain>
    </source>
</reference>
<reference evidence="7 8" key="2">
    <citation type="submission" date="2015-03" db="EMBL/GenBank/DDBJ databases">
        <authorList>
            <consortium name="Pathogen Informatics"/>
            <person name="Murphy D."/>
        </authorList>
    </citation>
    <scope>NUCLEOTIDE SEQUENCE [LARGE SCALE GENOMIC DNA]</scope>
    <source>
        <strain evidence="7">Type strain: CIP110230</strain>
        <strain evidence="8">type strain: CIP110230</strain>
    </source>
</reference>
<dbReference type="RefSeq" id="WP_049613852.1">
    <property type="nucleotide sequence ID" value="NZ_CAWMMU010000025.1"/>
</dbReference>
<organism evidence="6 9">
    <name type="scientific">Yersinia pekkanenii</name>
    <dbReference type="NCBI Taxonomy" id="1288385"/>
    <lineage>
        <taxon>Bacteria</taxon>
        <taxon>Pseudomonadati</taxon>
        <taxon>Pseudomonadota</taxon>
        <taxon>Gammaproteobacteria</taxon>
        <taxon>Enterobacterales</taxon>
        <taxon>Yersiniaceae</taxon>
        <taxon>Yersinia</taxon>
    </lineage>
</organism>
<dbReference type="InterPro" id="IPR002104">
    <property type="entry name" value="Integrase_catalytic"/>
</dbReference>
<evidence type="ECO:0000256" key="1">
    <source>
        <dbReference type="ARBA" id="ARBA00008857"/>
    </source>
</evidence>
<dbReference type="EMBL" id="CQAZ01000025">
    <property type="protein sequence ID" value="CNI04295.1"/>
    <property type="molecule type" value="Genomic_DNA"/>
</dbReference>
<dbReference type="Proteomes" id="UP000045840">
    <property type="component" value="Unassembled WGS sequence"/>
</dbReference>
<dbReference type="Gene3D" id="1.10.443.10">
    <property type="entry name" value="Intergrase catalytic core"/>
    <property type="match status" value="1"/>
</dbReference>
<dbReference type="OrthoDB" id="5589990at2"/>
<dbReference type="SUPFAM" id="SSF56349">
    <property type="entry name" value="DNA breaking-rejoining enzymes"/>
    <property type="match status" value="1"/>
</dbReference>
<reference evidence="9" key="1">
    <citation type="submission" date="2015-03" db="EMBL/GenBank/DDBJ databases">
        <authorList>
            <consortium name="Pathogen Informatics"/>
        </authorList>
    </citation>
    <scope>NUCLEOTIDE SEQUENCE [LARGE SCALE GENOMIC DNA]</scope>
    <source>
        <strain evidence="9">A125KOH2</strain>
    </source>
</reference>
<dbReference type="InterPro" id="IPR025166">
    <property type="entry name" value="Integrase_DNA_bind_dom"/>
</dbReference>
<evidence type="ECO:0000313" key="6">
    <source>
        <dbReference type="EMBL" id="CNI04295.1"/>
    </source>
</evidence>
<dbReference type="Gene3D" id="3.30.160.390">
    <property type="entry name" value="Integrase, DNA-binding domain"/>
    <property type="match status" value="1"/>
</dbReference>
<dbReference type="GO" id="GO:0015074">
    <property type="term" value="P:DNA integration"/>
    <property type="evidence" value="ECO:0007669"/>
    <property type="project" value="UniProtKB-KW"/>
</dbReference>
<dbReference type="PANTHER" id="PTHR30629">
    <property type="entry name" value="PROPHAGE INTEGRASE"/>
    <property type="match status" value="1"/>
</dbReference>
<dbReference type="InterPro" id="IPR050808">
    <property type="entry name" value="Phage_Integrase"/>
</dbReference>
<dbReference type="InterPro" id="IPR011010">
    <property type="entry name" value="DNA_brk_join_enz"/>
</dbReference>
<dbReference type="Pfam" id="PF00589">
    <property type="entry name" value="Phage_integrase"/>
    <property type="match status" value="1"/>
</dbReference>
<dbReference type="InterPro" id="IPR038488">
    <property type="entry name" value="Integrase_DNA-bd_sf"/>
</dbReference>
<comment type="similarity">
    <text evidence="1">Belongs to the 'phage' integrase family.</text>
</comment>
<keyword evidence="2" id="KW-0229">DNA integration</keyword>